<evidence type="ECO:0000313" key="3">
    <source>
        <dbReference type="Proteomes" id="UP001159042"/>
    </source>
</evidence>
<dbReference type="InterPro" id="IPR013762">
    <property type="entry name" value="Integrase-like_cat_sf"/>
</dbReference>
<evidence type="ECO:0008006" key="4">
    <source>
        <dbReference type="Google" id="ProtNLM"/>
    </source>
</evidence>
<dbReference type="GO" id="GO:0006310">
    <property type="term" value="P:DNA recombination"/>
    <property type="evidence" value="ECO:0007669"/>
    <property type="project" value="UniProtKB-KW"/>
</dbReference>
<keyword evidence="1" id="KW-0233">DNA recombination</keyword>
<dbReference type="InterPro" id="IPR011010">
    <property type="entry name" value="DNA_brk_join_enz"/>
</dbReference>
<proteinExistence type="predicted"/>
<evidence type="ECO:0000313" key="2">
    <source>
        <dbReference type="EMBL" id="KAJ8911391.1"/>
    </source>
</evidence>
<sequence>MGQTPCVKHKLKSTARGRISSYRKVNIGEYHRLEAYLKQMSKGYIPKKSKILTREDILKFIKEASSHAYLLEKVILVMGVFGGLKRDELVKLSINDIDDKGSVVIVRINDTKTRVRKCFSIVEENEMHALQLYRQFTISVRSPWGSSKPLYLRDDGNNNLVINTKPTDEEECRIIESISNPQELNEDDAVPILDLEKSISNLNTAIRSNVKTVGDFRAFKKLVASIEPTLQAMQESKTRKTSLSFTTEIPKPGAIPKITPQRKNPLLFLTKNKKTKNRGNRKNVNVTYDSDNKIAINLLQ</sequence>
<comment type="caution">
    <text evidence="2">The sequence shown here is derived from an EMBL/GenBank/DDBJ whole genome shotgun (WGS) entry which is preliminary data.</text>
</comment>
<dbReference type="Proteomes" id="UP001159042">
    <property type="component" value="Unassembled WGS sequence"/>
</dbReference>
<gene>
    <name evidence="2" type="ORF">NQ315_013527</name>
</gene>
<dbReference type="GO" id="GO:0003677">
    <property type="term" value="F:DNA binding"/>
    <property type="evidence" value="ECO:0007669"/>
    <property type="project" value="InterPro"/>
</dbReference>
<evidence type="ECO:0000256" key="1">
    <source>
        <dbReference type="ARBA" id="ARBA00023172"/>
    </source>
</evidence>
<organism evidence="2 3">
    <name type="scientific">Exocentrus adspersus</name>
    <dbReference type="NCBI Taxonomy" id="1586481"/>
    <lineage>
        <taxon>Eukaryota</taxon>
        <taxon>Metazoa</taxon>
        <taxon>Ecdysozoa</taxon>
        <taxon>Arthropoda</taxon>
        <taxon>Hexapoda</taxon>
        <taxon>Insecta</taxon>
        <taxon>Pterygota</taxon>
        <taxon>Neoptera</taxon>
        <taxon>Endopterygota</taxon>
        <taxon>Coleoptera</taxon>
        <taxon>Polyphaga</taxon>
        <taxon>Cucujiformia</taxon>
        <taxon>Chrysomeloidea</taxon>
        <taxon>Cerambycidae</taxon>
        <taxon>Lamiinae</taxon>
        <taxon>Acanthocinini</taxon>
        <taxon>Exocentrus</taxon>
    </lineage>
</organism>
<dbReference type="Gene3D" id="1.10.443.10">
    <property type="entry name" value="Intergrase catalytic core"/>
    <property type="match status" value="1"/>
</dbReference>
<keyword evidence="3" id="KW-1185">Reference proteome</keyword>
<protein>
    <recommendedName>
        <fullName evidence="4">Tyr recombinase domain-containing protein</fullName>
    </recommendedName>
</protein>
<dbReference type="GO" id="GO:0015074">
    <property type="term" value="P:DNA integration"/>
    <property type="evidence" value="ECO:0007669"/>
    <property type="project" value="InterPro"/>
</dbReference>
<dbReference type="AlphaFoldDB" id="A0AAV8VBI0"/>
<dbReference type="SUPFAM" id="SSF56349">
    <property type="entry name" value="DNA breaking-rejoining enzymes"/>
    <property type="match status" value="1"/>
</dbReference>
<accession>A0AAV8VBI0</accession>
<reference evidence="2 3" key="1">
    <citation type="journal article" date="2023" name="Insect Mol. Biol.">
        <title>Genome sequencing provides insights into the evolution of gene families encoding plant cell wall-degrading enzymes in longhorned beetles.</title>
        <authorList>
            <person name="Shin N.R."/>
            <person name="Okamura Y."/>
            <person name="Kirsch R."/>
            <person name="Pauchet Y."/>
        </authorList>
    </citation>
    <scope>NUCLEOTIDE SEQUENCE [LARGE SCALE GENOMIC DNA]</scope>
    <source>
        <strain evidence="2">EAD_L_NR</strain>
    </source>
</reference>
<name>A0AAV8VBI0_9CUCU</name>
<dbReference type="EMBL" id="JANEYG010000196">
    <property type="protein sequence ID" value="KAJ8911391.1"/>
    <property type="molecule type" value="Genomic_DNA"/>
</dbReference>